<feature type="signal peptide" evidence="1">
    <location>
        <begin position="1"/>
        <end position="24"/>
    </location>
</feature>
<feature type="chain" id="PRO_5018052601" evidence="1">
    <location>
        <begin position="25"/>
        <end position="211"/>
    </location>
</feature>
<proteinExistence type="predicted"/>
<reference evidence="2 3" key="1">
    <citation type="submission" date="2018-08" db="EMBL/GenBank/DDBJ databases">
        <title>Whole Genome Sequence of the Moderate Halophilic Marine Bacterium Marinobacter litoralis Sw-45.</title>
        <authorList>
            <person name="Musa H."/>
        </authorList>
    </citation>
    <scope>NUCLEOTIDE SEQUENCE [LARGE SCALE GENOMIC DNA]</scope>
    <source>
        <strain evidence="2 3">Sw-45</strain>
    </source>
</reference>
<dbReference type="Gene3D" id="3.30.70.2050">
    <property type="match status" value="1"/>
</dbReference>
<dbReference type="Pfam" id="PF05573">
    <property type="entry name" value="NosL"/>
    <property type="match status" value="1"/>
</dbReference>
<comment type="caution">
    <text evidence="2">The sequence shown here is derived from an EMBL/GenBank/DDBJ whole genome shotgun (WGS) entry which is preliminary data.</text>
</comment>
<dbReference type="AlphaFoldDB" id="A0A3M2RHC2"/>
<organism evidence="2 3">
    <name type="scientific">Marinobacter litoralis</name>
    <dbReference type="NCBI Taxonomy" id="187981"/>
    <lineage>
        <taxon>Bacteria</taxon>
        <taxon>Pseudomonadati</taxon>
        <taxon>Pseudomonadota</taxon>
        <taxon>Gammaproteobacteria</taxon>
        <taxon>Pseudomonadales</taxon>
        <taxon>Marinobacteraceae</taxon>
        <taxon>Marinobacter</taxon>
    </lineage>
</organism>
<sequence>MVNKTKAWLLAALTAIAITGCSDAEQQVLAKPDPVHFESGDECHVCGMAIANFPGPKAQAFTEREQNIRKFCSTKDMLAWFLQPENENRDHTLYVHDMAQTEWEHPEDAHLIDAREAFYVAGSNRNGAMGPTLASFATETSATDFASQYGGQVLAFADITLEHLNTGMPMHGAHDVGGMDAMEGMHEDHEMGDMTESEIMDQSHDSHGMEH</sequence>
<dbReference type="Proteomes" id="UP000265903">
    <property type="component" value="Unassembled WGS sequence"/>
</dbReference>
<protein>
    <submittedName>
        <fullName evidence="2">NosL</fullName>
    </submittedName>
</protein>
<dbReference type="Gene3D" id="3.30.70.2060">
    <property type="match status" value="1"/>
</dbReference>
<evidence type="ECO:0000313" key="2">
    <source>
        <dbReference type="EMBL" id="RMJ04305.1"/>
    </source>
</evidence>
<dbReference type="PANTHER" id="PTHR41247">
    <property type="entry name" value="HTH-TYPE TRANSCRIPTIONAL REPRESSOR YCNK"/>
    <property type="match status" value="1"/>
</dbReference>
<dbReference type="InterPro" id="IPR008719">
    <property type="entry name" value="N2O_reductase_NosL"/>
</dbReference>
<evidence type="ECO:0000313" key="3">
    <source>
        <dbReference type="Proteomes" id="UP000265903"/>
    </source>
</evidence>
<evidence type="ECO:0000256" key="1">
    <source>
        <dbReference type="SAM" id="SignalP"/>
    </source>
</evidence>
<dbReference type="OrthoDB" id="982633at2"/>
<dbReference type="EMBL" id="QMDL01000002">
    <property type="protein sequence ID" value="RMJ04305.1"/>
    <property type="molecule type" value="Genomic_DNA"/>
</dbReference>
<name>A0A3M2RHC2_9GAMM</name>
<gene>
    <name evidence="2" type="ORF">DOQ08_01625</name>
</gene>
<accession>A0A3M2RHC2</accession>
<dbReference type="PANTHER" id="PTHR41247:SF1">
    <property type="entry name" value="HTH-TYPE TRANSCRIPTIONAL REPRESSOR YCNK"/>
    <property type="match status" value="1"/>
</dbReference>
<dbReference type="SUPFAM" id="SSF160387">
    <property type="entry name" value="NosL/MerB-like"/>
    <property type="match status" value="1"/>
</dbReference>
<keyword evidence="1" id="KW-0732">Signal</keyword>
<dbReference type="PROSITE" id="PS51257">
    <property type="entry name" value="PROKAR_LIPOPROTEIN"/>
    <property type="match status" value="1"/>
</dbReference>
<dbReference type="RefSeq" id="WP_114334395.1">
    <property type="nucleotide sequence ID" value="NZ_QMDL01000002.1"/>
</dbReference>
<keyword evidence="3" id="KW-1185">Reference proteome</keyword>